<feature type="domain" description="DUF1468" evidence="2">
    <location>
        <begin position="9"/>
        <end position="158"/>
    </location>
</feature>
<dbReference type="Pfam" id="PF07331">
    <property type="entry name" value="TctB"/>
    <property type="match status" value="1"/>
</dbReference>
<feature type="transmembrane region" description="Helical" evidence="1">
    <location>
        <begin position="40"/>
        <end position="58"/>
    </location>
</feature>
<name>A0A381W4G6_9ZZZZ</name>
<feature type="non-terminal residue" evidence="3">
    <location>
        <position position="1"/>
    </location>
</feature>
<feature type="transmembrane region" description="Helical" evidence="1">
    <location>
        <begin position="90"/>
        <end position="123"/>
    </location>
</feature>
<dbReference type="EMBL" id="UINC01010544">
    <property type="protein sequence ID" value="SVA46868.1"/>
    <property type="molecule type" value="Genomic_DNA"/>
</dbReference>
<accession>A0A381W4G6</accession>
<proteinExistence type="predicted"/>
<keyword evidence="1" id="KW-0812">Transmembrane</keyword>
<protein>
    <recommendedName>
        <fullName evidence="2">DUF1468 domain-containing protein</fullName>
    </recommendedName>
</protein>
<sequence length="166" mass="18657">VKRLNRDSIIAIALLVFCGVFFWASFDIRTPNYGVLKPSAWPRVIIGIMSFLSLIYLIQSLKGNPNIATAGKSDREPGFRGWVNYWRNPLWCFALFFIYLALLPILGMLIDGILFVYVLMGVLGGWDGKKPLTHAYIAVLTIGFMWSLFTFGLGVMLPSGIFMDPI</sequence>
<organism evidence="3">
    <name type="scientific">marine metagenome</name>
    <dbReference type="NCBI Taxonomy" id="408172"/>
    <lineage>
        <taxon>unclassified sequences</taxon>
        <taxon>metagenomes</taxon>
        <taxon>ecological metagenomes</taxon>
    </lineage>
</organism>
<dbReference type="InterPro" id="IPR009936">
    <property type="entry name" value="DUF1468"/>
</dbReference>
<feature type="transmembrane region" description="Helical" evidence="1">
    <location>
        <begin position="135"/>
        <end position="157"/>
    </location>
</feature>
<evidence type="ECO:0000259" key="2">
    <source>
        <dbReference type="Pfam" id="PF07331"/>
    </source>
</evidence>
<keyword evidence="1" id="KW-1133">Transmembrane helix</keyword>
<evidence type="ECO:0000313" key="3">
    <source>
        <dbReference type="EMBL" id="SVA46868.1"/>
    </source>
</evidence>
<gene>
    <name evidence="3" type="ORF">METZ01_LOCUS99722</name>
</gene>
<keyword evidence="1" id="KW-0472">Membrane</keyword>
<evidence type="ECO:0000256" key="1">
    <source>
        <dbReference type="SAM" id="Phobius"/>
    </source>
</evidence>
<reference evidence="3" key="1">
    <citation type="submission" date="2018-05" db="EMBL/GenBank/DDBJ databases">
        <authorList>
            <person name="Lanie J.A."/>
            <person name="Ng W.-L."/>
            <person name="Kazmierczak K.M."/>
            <person name="Andrzejewski T.M."/>
            <person name="Davidsen T.M."/>
            <person name="Wayne K.J."/>
            <person name="Tettelin H."/>
            <person name="Glass J.I."/>
            <person name="Rusch D."/>
            <person name="Podicherti R."/>
            <person name="Tsui H.-C.T."/>
            <person name="Winkler M.E."/>
        </authorList>
    </citation>
    <scope>NUCLEOTIDE SEQUENCE</scope>
</reference>
<feature type="transmembrane region" description="Helical" evidence="1">
    <location>
        <begin position="9"/>
        <end position="28"/>
    </location>
</feature>
<dbReference type="AlphaFoldDB" id="A0A381W4G6"/>